<dbReference type="RefSeq" id="WP_119115112.1">
    <property type="nucleotide sequence ID" value="NZ_QWVS01000001.1"/>
</dbReference>
<evidence type="ECO:0000259" key="1">
    <source>
        <dbReference type="Pfam" id="PF14528"/>
    </source>
</evidence>
<sequence>MEKWEAAYIAGIIDGEGSITLTRMHEGEHRRPCITVASTDKELLIYLQSLTGGTINNKKNYKPDRHKDSFTLTIKKKENVMFILKHISPYLRVDKKRKRSLWILEHYEKVTLRNGKYSPELLRAKLSFEELFFQI</sequence>
<dbReference type="Proteomes" id="UP000266016">
    <property type="component" value="Unassembled WGS sequence"/>
</dbReference>
<accession>A0A398BGN4</accession>
<proteinExistence type="predicted"/>
<gene>
    <name evidence="2" type="ORF">D1953_00040</name>
</gene>
<name>A0A398BGN4_9BACI</name>
<dbReference type="GO" id="GO:0004519">
    <property type="term" value="F:endonuclease activity"/>
    <property type="evidence" value="ECO:0007669"/>
    <property type="project" value="InterPro"/>
</dbReference>
<keyword evidence="3" id="KW-1185">Reference proteome</keyword>
<dbReference type="InterPro" id="IPR027434">
    <property type="entry name" value="Homing_endonucl"/>
</dbReference>
<comment type="caution">
    <text evidence="2">The sequence shown here is derived from an EMBL/GenBank/DDBJ whole genome shotgun (WGS) entry which is preliminary data.</text>
</comment>
<dbReference type="InterPro" id="IPR004860">
    <property type="entry name" value="LAGLIDADG_dom"/>
</dbReference>
<dbReference type="SUPFAM" id="SSF55608">
    <property type="entry name" value="Homing endonucleases"/>
    <property type="match status" value="1"/>
</dbReference>
<feature type="domain" description="Homing endonuclease LAGLIDADG" evidence="1">
    <location>
        <begin position="4"/>
        <end position="87"/>
    </location>
</feature>
<organism evidence="2 3">
    <name type="scientific">Peribacillus asahii</name>
    <dbReference type="NCBI Taxonomy" id="228899"/>
    <lineage>
        <taxon>Bacteria</taxon>
        <taxon>Bacillati</taxon>
        <taxon>Bacillota</taxon>
        <taxon>Bacilli</taxon>
        <taxon>Bacillales</taxon>
        <taxon>Bacillaceae</taxon>
        <taxon>Peribacillus</taxon>
    </lineage>
</organism>
<protein>
    <recommendedName>
        <fullName evidence="1">Homing endonuclease LAGLIDADG domain-containing protein</fullName>
    </recommendedName>
</protein>
<evidence type="ECO:0000313" key="3">
    <source>
        <dbReference type="Proteomes" id="UP000266016"/>
    </source>
</evidence>
<reference evidence="2 3" key="1">
    <citation type="submission" date="2018-08" db="EMBL/GenBank/DDBJ databases">
        <title>Bacillus jemisoniae sp. nov., Bacillus chryseoplanitiae sp. nov., Bacillus resnikiae sp. nov., and Bacillus frankliniae sp. nov., isolated from Viking spacecraft and associated surfaces.</title>
        <authorList>
            <person name="Seuylemezian A."/>
            <person name="Vaishampayan P."/>
        </authorList>
    </citation>
    <scope>NUCLEOTIDE SEQUENCE [LARGE SCALE GENOMIC DNA]</scope>
    <source>
        <strain evidence="2 3">MA001</strain>
    </source>
</reference>
<dbReference type="AlphaFoldDB" id="A0A398BGN4"/>
<dbReference type="Pfam" id="PF14528">
    <property type="entry name" value="LAGLIDADG_3"/>
    <property type="match status" value="1"/>
</dbReference>
<dbReference type="Gene3D" id="3.10.28.10">
    <property type="entry name" value="Homing endonucleases"/>
    <property type="match status" value="1"/>
</dbReference>
<evidence type="ECO:0000313" key="2">
    <source>
        <dbReference type="EMBL" id="RID89545.1"/>
    </source>
</evidence>
<dbReference type="EMBL" id="QWVS01000001">
    <property type="protein sequence ID" value="RID89545.1"/>
    <property type="molecule type" value="Genomic_DNA"/>
</dbReference>